<evidence type="ECO:0000313" key="1">
    <source>
        <dbReference type="EMBL" id="OAG25498.1"/>
    </source>
</evidence>
<dbReference type="Gene3D" id="3.50.50.60">
    <property type="entry name" value="FAD/NAD(P)-binding domain"/>
    <property type="match status" value="1"/>
</dbReference>
<dbReference type="GO" id="GO:0016491">
    <property type="term" value="F:oxidoreductase activity"/>
    <property type="evidence" value="ECO:0007669"/>
    <property type="project" value="TreeGrafter"/>
</dbReference>
<dbReference type="RefSeq" id="XP_018390919.1">
    <property type="nucleotide sequence ID" value="XM_018531276.1"/>
</dbReference>
<dbReference type="PANTHER" id="PTHR42923:SF17">
    <property type="entry name" value="AMINE OXIDASE DOMAIN-CONTAINING PROTEIN"/>
    <property type="match status" value="1"/>
</dbReference>
<name>A0A177E176_ALTAL</name>
<dbReference type="InterPro" id="IPR036188">
    <property type="entry name" value="FAD/NAD-bd_sf"/>
</dbReference>
<dbReference type="InterPro" id="IPR050464">
    <property type="entry name" value="Zeta_carotene_desat/Oxidored"/>
</dbReference>
<accession>A0A177E176</accession>
<gene>
    <name evidence="1" type="ORF">CC77DRAFT_331760</name>
</gene>
<dbReference type="Gene3D" id="3.30.70.1990">
    <property type="match status" value="1"/>
</dbReference>
<proteinExistence type="predicted"/>
<dbReference type="Gene3D" id="1.10.405.20">
    <property type="match status" value="1"/>
</dbReference>
<reference evidence="1 2" key="1">
    <citation type="submission" date="2016-05" db="EMBL/GenBank/DDBJ databases">
        <title>Comparative analysis of secretome profiles of manganese(II)-oxidizing ascomycete fungi.</title>
        <authorList>
            <consortium name="DOE Joint Genome Institute"/>
            <person name="Zeiner C.A."/>
            <person name="Purvine S.O."/>
            <person name="Zink E.M."/>
            <person name="Wu S."/>
            <person name="Pasa-Tolic L."/>
            <person name="Chaput D.L."/>
            <person name="Haridas S."/>
            <person name="Grigoriev I.V."/>
            <person name="Santelli C.M."/>
            <person name="Hansel C.M."/>
        </authorList>
    </citation>
    <scope>NUCLEOTIDE SEQUENCE [LARGE SCALE GENOMIC DNA]</scope>
    <source>
        <strain evidence="1 2">SRC1lrK2f</strain>
    </source>
</reference>
<dbReference type="STRING" id="5599.A0A177E176"/>
<dbReference type="SUPFAM" id="SSF51905">
    <property type="entry name" value="FAD/NAD(P)-binding domain"/>
    <property type="match status" value="1"/>
</dbReference>
<dbReference type="OMA" id="RAWASWN"/>
<dbReference type="FunFam" id="1.10.405.20:FF:000001">
    <property type="entry name" value="Amine oxidase"/>
    <property type="match status" value="1"/>
</dbReference>
<dbReference type="PANTHER" id="PTHR42923">
    <property type="entry name" value="PROTOPORPHYRINOGEN OXIDASE"/>
    <property type="match status" value="1"/>
</dbReference>
<dbReference type="GeneID" id="29116870"/>
<dbReference type="Pfam" id="PF13450">
    <property type="entry name" value="NAD_binding_8"/>
    <property type="match status" value="1"/>
</dbReference>
<evidence type="ECO:0000313" key="2">
    <source>
        <dbReference type="Proteomes" id="UP000077248"/>
    </source>
</evidence>
<dbReference type="EMBL" id="KV441470">
    <property type="protein sequence ID" value="OAG25498.1"/>
    <property type="molecule type" value="Genomic_DNA"/>
</dbReference>
<dbReference type="VEuPathDB" id="FungiDB:CC77DRAFT_331760"/>
<dbReference type="AlphaFoldDB" id="A0A177E176"/>
<dbReference type="KEGG" id="aalt:CC77DRAFT_331760"/>
<keyword evidence="2" id="KW-1185">Reference proteome</keyword>
<dbReference type="Proteomes" id="UP000077248">
    <property type="component" value="Unassembled WGS sequence"/>
</dbReference>
<protein>
    <submittedName>
        <fullName evidence="1">FAD/NAD(P)-binding domain-containing protein</fullName>
    </submittedName>
</protein>
<organism evidence="1 2">
    <name type="scientific">Alternaria alternata</name>
    <name type="common">Alternaria rot fungus</name>
    <name type="synonym">Torula alternata</name>
    <dbReference type="NCBI Taxonomy" id="5599"/>
    <lineage>
        <taxon>Eukaryota</taxon>
        <taxon>Fungi</taxon>
        <taxon>Dikarya</taxon>
        <taxon>Ascomycota</taxon>
        <taxon>Pezizomycotina</taxon>
        <taxon>Dothideomycetes</taxon>
        <taxon>Pleosporomycetidae</taxon>
        <taxon>Pleosporales</taxon>
        <taxon>Pleosporineae</taxon>
        <taxon>Pleosporaceae</taxon>
        <taxon>Alternaria</taxon>
        <taxon>Alternaria sect. Alternaria</taxon>
        <taxon>Alternaria alternata complex</taxon>
    </lineage>
</organism>
<sequence length="513" mass="56717">MSGKMEKKRIAIVGSGISGLSALYALRNTQHEVHLFEKEERLGGHTNTVTWTHNGKSTPVDTGFIVLNTATYPNFIKFLSALQVKTVASEMTFGISRDAGAFEWSGTSGSSLFAQPENALKPSFWRMIFDIIRFNQFALDLLAITPGSSAAVAATEMSIGEYLEREGYSDAFRDDYLIPMTACVWSTGADKCALEFPALTLVRFMWNHHLLSTIAERPPWLTVEGGSSKYIDAVLELAGNCEGHLGTPVLAVTRKSGKVELRLGGKGEGKTEVFDEVVLACHGDQARWMLGDDATVAEKEIMDAFETTPNTAYLHSDLSLMPHRRTAWSAWNYITTSKSKAPSYANLTTSSGALETVCLTYDMNTLQHIPREVYNNVLVTLNPPHPPSPALTHATYQYRHPLYNSRMVFAQDRLHEIQGKQGIWYAGAWTGYGFHEDGCRSGLQVGEALGGDAGWEVIDAKFMRGRKPLLEWKDHVARIVITLVQMWVGILEGFAGVRRQKGMALKANGKKEL</sequence>